<evidence type="ECO:0000256" key="1">
    <source>
        <dbReference type="ARBA" id="ARBA00004613"/>
    </source>
</evidence>
<evidence type="ECO:0000313" key="7">
    <source>
        <dbReference type="Proteomes" id="UP000821853"/>
    </source>
</evidence>
<dbReference type="Gene3D" id="2.60.40.10">
    <property type="entry name" value="Immunoglobulins"/>
    <property type="match status" value="1"/>
</dbReference>
<evidence type="ECO:0000256" key="4">
    <source>
        <dbReference type="ARBA" id="ARBA00024096"/>
    </source>
</evidence>
<dbReference type="GO" id="GO:0005576">
    <property type="term" value="C:extracellular region"/>
    <property type="evidence" value="ECO:0007669"/>
    <property type="project" value="UniProtKB-SubCell"/>
</dbReference>
<dbReference type="InterPro" id="IPR019326">
    <property type="entry name" value="NDNF"/>
</dbReference>
<protein>
    <recommendedName>
        <fullName evidence="4">Protein NDNF</fullName>
    </recommendedName>
</protein>
<reference evidence="6 7" key="1">
    <citation type="journal article" date="2020" name="Cell">
        <title>Large-Scale Comparative Analyses of Tick Genomes Elucidate Their Genetic Diversity and Vector Capacities.</title>
        <authorList>
            <consortium name="Tick Genome and Microbiome Consortium (TIGMIC)"/>
            <person name="Jia N."/>
            <person name="Wang J."/>
            <person name="Shi W."/>
            <person name="Du L."/>
            <person name="Sun Y."/>
            <person name="Zhan W."/>
            <person name="Jiang J.F."/>
            <person name="Wang Q."/>
            <person name="Zhang B."/>
            <person name="Ji P."/>
            <person name="Bell-Sakyi L."/>
            <person name="Cui X.M."/>
            <person name="Yuan T.T."/>
            <person name="Jiang B.G."/>
            <person name="Yang W.F."/>
            <person name="Lam T.T."/>
            <person name="Chang Q.C."/>
            <person name="Ding S.J."/>
            <person name="Wang X.J."/>
            <person name="Zhu J.G."/>
            <person name="Ruan X.D."/>
            <person name="Zhao L."/>
            <person name="Wei J.T."/>
            <person name="Ye R.Z."/>
            <person name="Que T.C."/>
            <person name="Du C.H."/>
            <person name="Zhou Y.H."/>
            <person name="Cheng J.X."/>
            <person name="Dai P.F."/>
            <person name="Guo W.B."/>
            <person name="Han X.H."/>
            <person name="Huang E.J."/>
            <person name="Li L.F."/>
            <person name="Wei W."/>
            <person name="Gao Y.C."/>
            <person name="Liu J.Z."/>
            <person name="Shao H.Z."/>
            <person name="Wang X."/>
            <person name="Wang C.C."/>
            <person name="Yang T.C."/>
            <person name="Huo Q.B."/>
            <person name="Li W."/>
            <person name="Chen H.Y."/>
            <person name="Chen S.E."/>
            <person name="Zhou L.G."/>
            <person name="Ni X.B."/>
            <person name="Tian J.H."/>
            <person name="Sheng Y."/>
            <person name="Liu T."/>
            <person name="Pan Y.S."/>
            <person name="Xia L.Y."/>
            <person name="Li J."/>
            <person name="Zhao F."/>
            <person name="Cao W.C."/>
        </authorList>
    </citation>
    <scope>NUCLEOTIDE SEQUENCE [LARGE SCALE GENOMIC DNA]</scope>
    <source>
        <strain evidence="6">HaeL-2018</strain>
    </source>
</reference>
<dbReference type="SUPFAM" id="SSF49265">
    <property type="entry name" value="Fibronectin type III"/>
    <property type="match status" value="1"/>
</dbReference>
<accession>A0A9J6FHB4</accession>
<dbReference type="EMBL" id="JABSTR010000001">
    <property type="protein sequence ID" value="KAH9361832.1"/>
    <property type="molecule type" value="Genomic_DNA"/>
</dbReference>
<comment type="caution">
    <text evidence="6">The sequence shown here is derived from an EMBL/GenBank/DDBJ whole genome shotgun (WGS) entry which is preliminary data.</text>
</comment>
<dbReference type="InterPro" id="IPR045805">
    <property type="entry name" value="NDNF_C"/>
</dbReference>
<dbReference type="AlphaFoldDB" id="A0A9J6FHB4"/>
<dbReference type="PANTHER" id="PTHR14619">
    <property type="entry name" value="NEURON-DERIVED NEUROTROPHIC FACTOR"/>
    <property type="match status" value="1"/>
</dbReference>
<evidence type="ECO:0000256" key="3">
    <source>
        <dbReference type="ARBA" id="ARBA00022737"/>
    </source>
</evidence>
<dbReference type="PANTHER" id="PTHR14619:SF3">
    <property type="entry name" value="PROTEIN NDNF"/>
    <property type="match status" value="1"/>
</dbReference>
<dbReference type="InterPro" id="IPR013783">
    <property type="entry name" value="Ig-like_fold"/>
</dbReference>
<gene>
    <name evidence="6" type="ORF">HPB48_003759</name>
</gene>
<sequence>MGSLTTCNSVTLAWKAALDEKVRYCIFKQEVRGSYSGVFARAQDFCDETKLAEKSGKVSCRRYHRFSKHRFQNVIMQKIRKLQPDTTYVFEVLVTKARGRTLAYEKVWATTHRSCSPSYRKGKR</sequence>
<keyword evidence="7" id="KW-1185">Reference proteome</keyword>
<dbReference type="VEuPathDB" id="VectorBase:HLOH_060298"/>
<comment type="subcellular location">
    <subcellularLocation>
        <location evidence="1">Secreted</location>
    </subcellularLocation>
</comment>
<keyword evidence="3" id="KW-0677">Repeat</keyword>
<name>A0A9J6FHB4_HAELO</name>
<feature type="domain" description="Protein NDNF C-terminal" evidence="5">
    <location>
        <begin position="3"/>
        <end position="115"/>
    </location>
</feature>
<dbReference type="InterPro" id="IPR036116">
    <property type="entry name" value="FN3_sf"/>
</dbReference>
<dbReference type="Proteomes" id="UP000821853">
    <property type="component" value="Chromosome 1"/>
</dbReference>
<dbReference type="Pfam" id="PF19433">
    <property type="entry name" value="NDNF_C"/>
    <property type="match status" value="1"/>
</dbReference>
<evidence type="ECO:0000313" key="6">
    <source>
        <dbReference type="EMBL" id="KAH9361832.1"/>
    </source>
</evidence>
<keyword evidence="2" id="KW-0964">Secreted</keyword>
<evidence type="ECO:0000256" key="2">
    <source>
        <dbReference type="ARBA" id="ARBA00022525"/>
    </source>
</evidence>
<dbReference type="OrthoDB" id="9872501at2759"/>
<organism evidence="6 7">
    <name type="scientific">Haemaphysalis longicornis</name>
    <name type="common">Bush tick</name>
    <dbReference type="NCBI Taxonomy" id="44386"/>
    <lineage>
        <taxon>Eukaryota</taxon>
        <taxon>Metazoa</taxon>
        <taxon>Ecdysozoa</taxon>
        <taxon>Arthropoda</taxon>
        <taxon>Chelicerata</taxon>
        <taxon>Arachnida</taxon>
        <taxon>Acari</taxon>
        <taxon>Parasitiformes</taxon>
        <taxon>Ixodida</taxon>
        <taxon>Ixodoidea</taxon>
        <taxon>Ixodidae</taxon>
        <taxon>Haemaphysalinae</taxon>
        <taxon>Haemaphysalis</taxon>
    </lineage>
</organism>
<proteinExistence type="predicted"/>
<evidence type="ECO:0000259" key="5">
    <source>
        <dbReference type="Pfam" id="PF19433"/>
    </source>
</evidence>